<protein>
    <recommendedName>
        <fullName evidence="6">Dynamitin-domain-containing protein</fullName>
    </recommendedName>
</protein>
<dbReference type="PANTHER" id="PTHR15346">
    <property type="entry name" value="DYNACTIN SUBUNIT"/>
    <property type="match status" value="1"/>
</dbReference>
<name>A0A316YLB1_9BASI</name>
<keyword evidence="2" id="KW-0963">Cytoplasm</keyword>
<dbReference type="AlphaFoldDB" id="A0A316YLB1"/>
<dbReference type="GO" id="GO:0005737">
    <property type="term" value="C:cytoplasm"/>
    <property type="evidence" value="ECO:0007669"/>
    <property type="project" value="UniProtKB-SubCell"/>
</dbReference>
<keyword evidence="5" id="KW-1185">Reference proteome</keyword>
<dbReference type="OrthoDB" id="4977at2759"/>
<evidence type="ECO:0000313" key="5">
    <source>
        <dbReference type="Proteomes" id="UP000245768"/>
    </source>
</evidence>
<accession>A0A316YLB1</accession>
<reference evidence="4 5" key="1">
    <citation type="journal article" date="2018" name="Mol. Biol. Evol.">
        <title>Broad Genomic Sampling Reveals a Smut Pathogenic Ancestry of the Fungal Clade Ustilaginomycotina.</title>
        <authorList>
            <person name="Kijpornyongpan T."/>
            <person name="Mondo S.J."/>
            <person name="Barry K."/>
            <person name="Sandor L."/>
            <person name="Lee J."/>
            <person name="Lipzen A."/>
            <person name="Pangilinan J."/>
            <person name="LaButti K."/>
            <person name="Hainaut M."/>
            <person name="Henrissat B."/>
            <person name="Grigoriev I.V."/>
            <person name="Spatafora J.W."/>
            <person name="Aime M.C."/>
        </authorList>
    </citation>
    <scope>NUCLEOTIDE SEQUENCE [LARGE SCALE GENOMIC DNA]</scope>
    <source>
        <strain evidence="4 5">MCA 4198</strain>
    </source>
</reference>
<dbReference type="EMBL" id="KZ819636">
    <property type="protein sequence ID" value="PWN89846.1"/>
    <property type="molecule type" value="Genomic_DNA"/>
</dbReference>
<feature type="compositionally biased region" description="Acidic residues" evidence="3">
    <location>
        <begin position="39"/>
        <end position="53"/>
    </location>
</feature>
<dbReference type="STRING" id="215250.A0A316YLB1"/>
<dbReference type="InParanoid" id="A0A316YLB1"/>
<feature type="region of interest" description="Disordered" evidence="3">
    <location>
        <begin position="175"/>
        <end position="210"/>
    </location>
</feature>
<evidence type="ECO:0000256" key="1">
    <source>
        <dbReference type="ARBA" id="ARBA00004496"/>
    </source>
</evidence>
<feature type="compositionally biased region" description="Basic residues" evidence="3">
    <location>
        <begin position="59"/>
        <end position="70"/>
    </location>
</feature>
<dbReference type="GO" id="GO:0007017">
    <property type="term" value="P:microtubule-based process"/>
    <property type="evidence" value="ECO:0007669"/>
    <property type="project" value="InterPro"/>
</dbReference>
<gene>
    <name evidence="4" type="ORF">FA10DRAFT_266393</name>
</gene>
<dbReference type="InterPro" id="IPR028133">
    <property type="entry name" value="Dynamitin"/>
</dbReference>
<dbReference type="RefSeq" id="XP_025377044.1">
    <property type="nucleotide sequence ID" value="XM_025521474.1"/>
</dbReference>
<feature type="region of interest" description="Disordered" evidence="3">
    <location>
        <begin position="1"/>
        <end position="125"/>
    </location>
</feature>
<evidence type="ECO:0008006" key="6">
    <source>
        <dbReference type="Google" id="ProtNLM"/>
    </source>
</evidence>
<feature type="region of interest" description="Disordered" evidence="3">
    <location>
        <begin position="371"/>
        <end position="407"/>
    </location>
</feature>
<proteinExistence type="predicted"/>
<organism evidence="4 5">
    <name type="scientific">Acaromyces ingoldii</name>
    <dbReference type="NCBI Taxonomy" id="215250"/>
    <lineage>
        <taxon>Eukaryota</taxon>
        <taxon>Fungi</taxon>
        <taxon>Dikarya</taxon>
        <taxon>Basidiomycota</taxon>
        <taxon>Ustilaginomycotina</taxon>
        <taxon>Exobasidiomycetes</taxon>
        <taxon>Exobasidiales</taxon>
        <taxon>Cryptobasidiaceae</taxon>
        <taxon>Acaromyces</taxon>
    </lineage>
</organism>
<evidence type="ECO:0000313" key="4">
    <source>
        <dbReference type="EMBL" id="PWN89846.1"/>
    </source>
</evidence>
<dbReference type="Proteomes" id="UP000245768">
    <property type="component" value="Unassembled WGS sequence"/>
</dbReference>
<dbReference type="GeneID" id="37043390"/>
<evidence type="ECO:0000256" key="2">
    <source>
        <dbReference type="ARBA" id="ARBA00022490"/>
    </source>
</evidence>
<dbReference type="GO" id="GO:0005869">
    <property type="term" value="C:dynactin complex"/>
    <property type="evidence" value="ECO:0007669"/>
    <property type="project" value="InterPro"/>
</dbReference>
<sequence length="513" mass="54845">MSSSKFADLEDVDFGAPDVYETSPASPRRRGGRRGDYSESSDEDDEDEDDDSGGDGAGRGKRGARDRGKKSPQGEANPDIERVPIDADKAMERFRDATGLDGRGVDFSPAIHRRRKKEQYYPPPSTAIEATRYELGFGNGYRATLGDEVGEEGFHEVAKKPKESPLDRLRRLRMEMDEVETELQSAPSSSGSKKGGSEGDDGQEAAAVAPATLLGQLKSLRGQLGQLDERASQAADVGLDAAASQKWEREARKLLESLSSISIDSRKGTSSNTQAADEGGQLAKAGQMDGEGVKMASLDRRLAGLEDLVGIRDAAQDEAKSLARPLMPSLARIEHLLTLLTHPRHLDGISRRVKVLVSELERVHEARRKLDASSSRLAVGAGPSNGLDGATSPLLGAGGSPPTAGGLSPETLTKLEAGLALLSRLETLMPLAPTLLSRLHSLSSLHASAAGFSDDVSELFVAAKTSETTHDELKVVLSNVEGSLRENQQRVKANLESVEARIEGLAKRIEKLS</sequence>
<feature type="compositionally biased region" description="Basic and acidic residues" evidence="3">
    <location>
        <begin position="79"/>
        <end position="98"/>
    </location>
</feature>
<dbReference type="Pfam" id="PF04912">
    <property type="entry name" value="Dynamitin"/>
    <property type="match status" value="1"/>
</dbReference>
<comment type="subcellular location">
    <subcellularLocation>
        <location evidence="1">Cytoplasm</location>
    </subcellularLocation>
</comment>
<evidence type="ECO:0000256" key="3">
    <source>
        <dbReference type="SAM" id="MobiDB-lite"/>
    </source>
</evidence>